<feature type="transmembrane region" description="Helical" evidence="6">
    <location>
        <begin position="12"/>
        <end position="31"/>
    </location>
</feature>
<dbReference type="AlphaFoldDB" id="A0A1G2CPR8"/>
<evidence type="ECO:0000313" key="8">
    <source>
        <dbReference type="EMBL" id="OGZ03339.1"/>
    </source>
</evidence>
<keyword evidence="6" id="KW-0472">Membrane</keyword>
<dbReference type="Proteomes" id="UP000178599">
    <property type="component" value="Unassembled WGS sequence"/>
</dbReference>
<dbReference type="EMBL" id="MHLE01000005">
    <property type="protein sequence ID" value="OGZ03339.1"/>
    <property type="molecule type" value="Genomic_DNA"/>
</dbReference>
<keyword evidence="3" id="KW-0560">Oxidoreductase</keyword>
<comment type="similarity">
    <text evidence="1">Belongs to the thioredoxin family. DsbA subfamily.</text>
</comment>
<sequence length="248" mass="26226">MDNEKENGSSIYVVASSIVVAGLIIAGSIIYSNSNKGKTAEVPTGGAVAADTLGGANGGEIKLRSIDANEHIVGDINAPVKLVVYSDLECPFCKMFHETLRGEVQNNYVSKGKVVMVFRNFPLEQLHSKAKKEAEASECAASLGGNEKFWEFLDGVFAVTPSNNGLDPAELPKIAEKIGLKKGDFEKCLNGGEMAKVVEKDLRDGVGAGAQGTPYSVVIAANGKKSIIPGALPYEQIKPILDKALSEK</sequence>
<dbReference type="InterPro" id="IPR012336">
    <property type="entry name" value="Thioredoxin-like_fold"/>
</dbReference>
<proteinExistence type="inferred from homology"/>
<evidence type="ECO:0000256" key="6">
    <source>
        <dbReference type="SAM" id="Phobius"/>
    </source>
</evidence>
<evidence type="ECO:0000259" key="7">
    <source>
        <dbReference type="PROSITE" id="PS51352"/>
    </source>
</evidence>
<dbReference type="InterPro" id="IPR036249">
    <property type="entry name" value="Thioredoxin-like_sf"/>
</dbReference>
<keyword evidence="6" id="KW-0812">Transmembrane</keyword>
<name>A0A1G2CPR8_9BACT</name>
<evidence type="ECO:0000256" key="1">
    <source>
        <dbReference type="ARBA" id="ARBA00005791"/>
    </source>
</evidence>
<evidence type="ECO:0000256" key="2">
    <source>
        <dbReference type="ARBA" id="ARBA00022729"/>
    </source>
</evidence>
<dbReference type="InterPro" id="IPR013766">
    <property type="entry name" value="Thioredoxin_domain"/>
</dbReference>
<keyword evidence="5" id="KW-0676">Redox-active center</keyword>
<evidence type="ECO:0000256" key="3">
    <source>
        <dbReference type="ARBA" id="ARBA00023002"/>
    </source>
</evidence>
<dbReference type="Pfam" id="PF13462">
    <property type="entry name" value="Thioredoxin_4"/>
    <property type="match status" value="1"/>
</dbReference>
<gene>
    <name evidence="8" type="ORF">A2390_03070</name>
</gene>
<dbReference type="PANTHER" id="PTHR13887:SF14">
    <property type="entry name" value="DISULFIDE BOND FORMATION PROTEIN D"/>
    <property type="match status" value="1"/>
</dbReference>
<accession>A0A1G2CPR8</accession>
<evidence type="ECO:0000256" key="4">
    <source>
        <dbReference type="ARBA" id="ARBA00023157"/>
    </source>
</evidence>
<evidence type="ECO:0000256" key="5">
    <source>
        <dbReference type="ARBA" id="ARBA00023284"/>
    </source>
</evidence>
<dbReference type="GO" id="GO:0016491">
    <property type="term" value="F:oxidoreductase activity"/>
    <property type="evidence" value="ECO:0007669"/>
    <property type="project" value="UniProtKB-KW"/>
</dbReference>
<keyword evidence="6" id="KW-1133">Transmembrane helix</keyword>
<evidence type="ECO:0000313" key="9">
    <source>
        <dbReference type="Proteomes" id="UP000178599"/>
    </source>
</evidence>
<keyword evidence="4" id="KW-1015">Disulfide bond</keyword>
<dbReference type="SUPFAM" id="SSF52833">
    <property type="entry name" value="Thioredoxin-like"/>
    <property type="match status" value="1"/>
</dbReference>
<feature type="domain" description="Thioredoxin" evidence="7">
    <location>
        <begin position="42"/>
        <end position="246"/>
    </location>
</feature>
<dbReference type="Gene3D" id="3.40.30.10">
    <property type="entry name" value="Glutaredoxin"/>
    <property type="match status" value="1"/>
</dbReference>
<organism evidence="8 9">
    <name type="scientific">Candidatus Liptonbacteria bacterium RIFOXYB1_FULL_36_10</name>
    <dbReference type="NCBI Taxonomy" id="1798654"/>
    <lineage>
        <taxon>Bacteria</taxon>
        <taxon>Candidatus Liptoniibacteriota</taxon>
    </lineage>
</organism>
<protein>
    <recommendedName>
        <fullName evidence="7">Thioredoxin domain-containing protein</fullName>
    </recommendedName>
</protein>
<dbReference type="PANTHER" id="PTHR13887">
    <property type="entry name" value="GLUTATHIONE S-TRANSFERASE KAPPA"/>
    <property type="match status" value="1"/>
</dbReference>
<keyword evidence="2" id="KW-0732">Signal</keyword>
<dbReference type="PROSITE" id="PS51352">
    <property type="entry name" value="THIOREDOXIN_2"/>
    <property type="match status" value="1"/>
</dbReference>
<reference evidence="8 9" key="1">
    <citation type="journal article" date="2016" name="Nat. Commun.">
        <title>Thousands of microbial genomes shed light on interconnected biogeochemical processes in an aquifer system.</title>
        <authorList>
            <person name="Anantharaman K."/>
            <person name="Brown C.T."/>
            <person name="Hug L.A."/>
            <person name="Sharon I."/>
            <person name="Castelle C.J."/>
            <person name="Probst A.J."/>
            <person name="Thomas B.C."/>
            <person name="Singh A."/>
            <person name="Wilkins M.J."/>
            <person name="Karaoz U."/>
            <person name="Brodie E.L."/>
            <person name="Williams K.H."/>
            <person name="Hubbard S.S."/>
            <person name="Banfield J.F."/>
        </authorList>
    </citation>
    <scope>NUCLEOTIDE SEQUENCE [LARGE SCALE GENOMIC DNA]</scope>
</reference>
<comment type="caution">
    <text evidence="8">The sequence shown here is derived from an EMBL/GenBank/DDBJ whole genome shotgun (WGS) entry which is preliminary data.</text>
</comment>